<accession>A0A4Q0P288</accession>
<dbReference type="AlphaFoldDB" id="A0A4Q0P288"/>
<proteinExistence type="predicted"/>
<organism evidence="3 4">
    <name type="scientific">Leeuwenhoekiella aequorea</name>
    <dbReference type="NCBI Taxonomy" id="283736"/>
    <lineage>
        <taxon>Bacteria</taxon>
        <taxon>Pseudomonadati</taxon>
        <taxon>Bacteroidota</taxon>
        <taxon>Flavobacteriia</taxon>
        <taxon>Flavobacteriales</taxon>
        <taxon>Flavobacteriaceae</taxon>
        <taxon>Leeuwenhoekiella</taxon>
    </lineage>
</organism>
<comment type="caution">
    <text evidence="3">The sequence shown here is derived from an EMBL/GenBank/DDBJ whole genome shotgun (WGS) entry which is preliminary data.</text>
</comment>
<gene>
    <name evidence="3" type="ORF">DSM00_2767</name>
</gene>
<feature type="domain" description="DUF4062" evidence="2">
    <location>
        <begin position="6"/>
        <end position="87"/>
    </location>
</feature>
<sequence>MDKRYQVFVSSTYADLKDERSQVIQTIMEMDCIPAGMEIFPALDEEQLNFIKRVIDDCDYYIVIIGGRYGSLSEDGLSYTEKEFDYACEKKIKVIALVHENPDKIPVSKSDIDPDLREKLENFRNKVTTGRLVKFWNKAEDLPGLVALSLQKTIKTYPAIGWVRSNTVGNTEILSEVNELRKENNKLKEEIEQIEKNDSNPIFISEKELAGLDDTFSFKAGSGSASEEFKMTWGEIFYIISPYLLEHPADSNVKRYLAQRILEKFEKSTVYAIIKEDDFNTMKVHLSSLSLINVKYSKSTNGGMSLFWSLTEKGLKTMKELRSVKK</sequence>
<evidence type="ECO:0000313" key="3">
    <source>
        <dbReference type="EMBL" id="RXG20663.1"/>
    </source>
</evidence>
<evidence type="ECO:0000256" key="1">
    <source>
        <dbReference type="SAM" id="Coils"/>
    </source>
</evidence>
<evidence type="ECO:0000259" key="2">
    <source>
        <dbReference type="Pfam" id="PF13271"/>
    </source>
</evidence>
<keyword evidence="1" id="KW-0175">Coiled coil</keyword>
<dbReference type="EMBL" id="QOVM01000007">
    <property type="protein sequence ID" value="RXG20663.1"/>
    <property type="molecule type" value="Genomic_DNA"/>
</dbReference>
<reference evidence="3 4" key="1">
    <citation type="submission" date="2018-07" db="EMBL/GenBank/DDBJ databases">
        <title>Leeuwenhoekiella genomics.</title>
        <authorList>
            <person name="Tahon G."/>
            <person name="Willems A."/>
        </authorList>
    </citation>
    <scope>NUCLEOTIDE SEQUENCE [LARGE SCALE GENOMIC DNA]</scope>
    <source>
        <strain evidence="3 4">LMG 22550</strain>
    </source>
</reference>
<keyword evidence="4" id="KW-1185">Reference proteome</keyword>
<dbReference type="Proteomes" id="UP000289238">
    <property type="component" value="Unassembled WGS sequence"/>
</dbReference>
<evidence type="ECO:0000313" key="4">
    <source>
        <dbReference type="Proteomes" id="UP000289238"/>
    </source>
</evidence>
<dbReference type="RefSeq" id="WP_128758522.1">
    <property type="nucleotide sequence ID" value="NZ_QOVM01000007.1"/>
</dbReference>
<dbReference type="InterPro" id="IPR025139">
    <property type="entry name" value="DUF4062"/>
</dbReference>
<name>A0A4Q0P288_9FLAO</name>
<dbReference type="OrthoDB" id="9810187at2"/>
<feature type="coiled-coil region" evidence="1">
    <location>
        <begin position="170"/>
        <end position="200"/>
    </location>
</feature>
<dbReference type="Pfam" id="PF13271">
    <property type="entry name" value="DUF4062"/>
    <property type="match status" value="1"/>
</dbReference>
<protein>
    <recommendedName>
        <fullName evidence="2">DUF4062 domain-containing protein</fullName>
    </recommendedName>
</protein>